<accession>U1SJT6</accession>
<organism evidence="1 2">
    <name type="scientific">Alloscardovia omnicolens F0580</name>
    <dbReference type="NCBI Taxonomy" id="1321816"/>
    <lineage>
        <taxon>Bacteria</taxon>
        <taxon>Bacillati</taxon>
        <taxon>Actinomycetota</taxon>
        <taxon>Actinomycetes</taxon>
        <taxon>Bifidobacteriales</taxon>
        <taxon>Bifidobacteriaceae</taxon>
        <taxon>Alloscardovia</taxon>
    </lineage>
</organism>
<comment type="caution">
    <text evidence="1">The sequence shown here is derived from an EMBL/GenBank/DDBJ whole genome shotgun (WGS) entry which is preliminary data.</text>
</comment>
<name>U1SJT6_9BIFI</name>
<evidence type="ECO:0000313" key="2">
    <source>
        <dbReference type="Proteomes" id="UP000016519"/>
    </source>
</evidence>
<sequence length="50" mass="6144">MWFVFMSEVDTRNCYASFEAIFVLQNWHNRCINRLSRMRQSKKSSQIRVE</sequence>
<gene>
    <name evidence="1" type="ORF">HMPREF9244_00840</name>
</gene>
<protein>
    <submittedName>
        <fullName evidence="1">Uncharacterized protein</fullName>
    </submittedName>
</protein>
<dbReference type="HOGENOM" id="CLU_208242_0_0_11"/>
<keyword evidence="2" id="KW-1185">Reference proteome</keyword>
<evidence type="ECO:0000313" key="1">
    <source>
        <dbReference type="EMBL" id="ERH30892.1"/>
    </source>
</evidence>
<proteinExistence type="predicted"/>
<reference evidence="1 2" key="1">
    <citation type="submission" date="2013-08" db="EMBL/GenBank/DDBJ databases">
        <authorList>
            <person name="Weinstock G."/>
            <person name="Sodergren E."/>
            <person name="Wylie T."/>
            <person name="Fulton L."/>
            <person name="Fulton R."/>
            <person name="Fronick C."/>
            <person name="O'Laughlin M."/>
            <person name="Godfrey J."/>
            <person name="Miner T."/>
            <person name="Herter B."/>
            <person name="Appelbaum E."/>
            <person name="Cordes M."/>
            <person name="Lek S."/>
            <person name="Wollam A."/>
            <person name="Pepin K.H."/>
            <person name="Palsikar V.B."/>
            <person name="Mitreva M."/>
            <person name="Wilson R.K."/>
        </authorList>
    </citation>
    <scope>NUCLEOTIDE SEQUENCE [LARGE SCALE GENOMIC DNA]</scope>
    <source>
        <strain evidence="1 2">F0580</strain>
    </source>
</reference>
<dbReference type="AlphaFoldDB" id="U1SJT6"/>
<dbReference type="EMBL" id="AWSI01000021">
    <property type="protein sequence ID" value="ERH30892.1"/>
    <property type="molecule type" value="Genomic_DNA"/>
</dbReference>
<dbReference type="Proteomes" id="UP000016519">
    <property type="component" value="Unassembled WGS sequence"/>
</dbReference>